<dbReference type="AlphaFoldDB" id="A0AAD8L0Q7"/>
<organism evidence="9 10">
    <name type="scientific">Tagetes erecta</name>
    <name type="common">African marigold</name>
    <dbReference type="NCBI Taxonomy" id="13708"/>
    <lineage>
        <taxon>Eukaryota</taxon>
        <taxon>Viridiplantae</taxon>
        <taxon>Streptophyta</taxon>
        <taxon>Embryophyta</taxon>
        <taxon>Tracheophyta</taxon>
        <taxon>Spermatophyta</taxon>
        <taxon>Magnoliopsida</taxon>
        <taxon>eudicotyledons</taxon>
        <taxon>Gunneridae</taxon>
        <taxon>Pentapetalae</taxon>
        <taxon>asterids</taxon>
        <taxon>campanulids</taxon>
        <taxon>Asterales</taxon>
        <taxon>Asteraceae</taxon>
        <taxon>Asteroideae</taxon>
        <taxon>Heliantheae alliance</taxon>
        <taxon>Tageteae</taxon>
        <taxon>Tagetes</taxon>
    </lineage>
</organism>
<comment type="subcellular location">
    <subcellularLocation>
        <location evidence="1">Membrane</location>
        <topology evidence="1">Single-pass membrane protein</topology>
    </subcellularLocation>
</comment>
<dbReference type="Proteomes" id="UP001229421">
    <property type="component" value="Unassembled WGS sequence"/>
</dbReference>
<evidence type="ECO:0000256" key="5">
    <source>
        <dbReference type="ARBA" id="ARBA00022989"/>
    </source>
</evidence>
<evidence type="ECO:0000256" key="2">
    <source>
        <dbReference type="ARBA" id="ARBA00007727"/>
    </source>
</evidence>
<dbReference type="EMBL" id="JAUHHV010000003">
    <property type="protein sequence ID" value="KAK1430913.1"/>
    <property type="molecule type" value="Genomic_DNA"/>
</dbReference>
<evidence type="ECO:0000256" key="3">
    <source>
        <dbReference type="ARBA" id="ARBA00022692"/>
    </source>
</evidence>
<evidence type="ECO:0000259" key="8">
    <source>
        <dbReference type="Pfam" id="PF14416"/>
    </source>
</evidence>
<comment type="similarity">
    <text evidence="2">Belongs to the PC-esterase family. TBL subfamily.</text>
</comment>
<dbReference type="InterPro" id="IPR029962">
    <property type="entry name" value="TBL"/>
</dbReference>
<dbReference type="PANTHER" id="PTHR32285">
    <property type="entry name" value="PROTEIN TRICHOME BIREFRINGENCE-LIKE 9-RELATED"/>
    <property type="match status" value="1"/>
</dbReference>
<dbReference type="GO" id="GO:0016020">
    <property type="term" value="C:membrane"/>
    <property type="evidence" value="ECO:0007669"/>
    <property type="project" value="UniProtKB-SubCell"/>
</dbReference>
<evidence type="ECO:0000256" key="4">
    <source>
        <dbReference type="ARBA" id="ARBA00022968"/>
    </source>
</evidence>
<proteinExistence type="inferred from homology"/>
<accession>A0AAD8L0Q7</accession>
<dbReference type="GO" id="GO:0005794">
    <property type="term" value="C:Golgi apparatus"/>
    <property type="evidence" value="ECO:0007669"/>
    <property type="project" value="TreeGrafter"/>
</dbReference>
<dbReference type="PANTHER" id="PTHR32285:SF23">
    <property type="entry name" value="PROTEIN TRICHOME BIREFRINGENCE-LIKE 12"/>
    <property type="match status" value="1"/>
</dbReference>
<dbReference type="InterPro" id="IPR026057">
    <property type="entry name" value="TBL_C"/>
</dbReference>
<evidence type="ECO:0000256" key="6">
    <source>
        <dbReference type="ARBA" id="ARBA00023136"/>
    </source>
</evidence>
<dbReference type="GO" id="GO:0016413">
    <property type="term" value="F:O-acetyltransferase activity"/>
    <property type="evidence" value="ECO:0007669"/>
    <property type="project" value="InterPro"/>
</dbReference>
<keyword evidence="4" id="KW-0735">Signal-anchor</keyword>
<keyword evidence="3" id="KW-0812">Transmembrane</keyword>
<dbReference type="Pfam" id="PF13839">
    <property type="entry name" value="PC-Esterase"/>
    <property type="match status" value="1"/>
</dbReference>
<keyword evidence="10" id="KW-1185">Reference proteome</keyword>
<keyword evidence="6" id="KW-0472">Membrane</keyword>
<keyword evidence="5" id="KW-1133">Transmembrane helix</keyword>
<evidence type="ECO:0000256" key="1">
    <source>
        <dbReference type="ARBA" id="ARBA00004167"/>
    </source>
</evidence>
<feature type="domain" description="Trichome birefringence-like C-terminal" evidence="7">
    <location>
        <begin position="95"/>
        <end position="375"/>
    </location>
</feature>
<name>A0AAD8L0Q7_TARER</name>
<evidence type="ECO:0000313" key="10">
    <source>
        <dbReference type="Proteomes" id="UP001229421"/>
    </source>
</evidence>
<comment type="caution">
    <text evidence="9">The sequence shown here is derived from an EMBL/GenBank/DDBJ whole genome shotgun (WGS) entry which is preliminary data.</text>
</comment>
<dbReference type="Pfam" id="PF14416">
    <property type="entry name" value="PMR5N"/>
    <property type="match status" value="1"/>
</dbReference>
<evidence type="ECO:0008006" key="11">
    <source>
        <dbReference type="Google" id="ProtNLM"/>
    </source>
</evidence>
<dbReference type="InterPro" id="IPR025846">
    <property type="entry name" value="TBL_N"/>
</dbReference>
<sequence>MAIKLPSTLLTWLIISTCVLTIFYSKLLPYSKPSPLAPEVPCNLFVGKWVLNRRQPIYNESCPFHRNAWNCLRNQRDNMDMINSWKWVPEDCELNEIDPVEFMGLMRDKRIGFVGDSLNENFLVSLLCILRVADPGAKKWKRKGAWRGAYFPKYNVTVAYHRAVLLAKYELQPETSITEGKGTPRVDVDVPAKEWRDIGGFYDVLIFNTGHWWSRDKFTKLDFYQGGKPIVPAPDMLDGLQIILKNMASHIQKEFPNTLKFWRLQSPRHFHGGDWNQNGSCLFDKPLDSSELDLWFDPSNNGVNKEARVINELIVKALQGTDIQILDLTHLSEFRADAHPATWLGKKDAVAVWGEDCMHWCLPGVPDTWVNILWQLVRYRLGLMTSGS</sequence>
<gene>
    <name evidence="9" type="ORF">QVD17_14028</name>
</gene>
<evidence type="ECO:0000313" key="9">
    <source>
        <dbReference type="EMBL" id="KAK1430913.1"/>
    </source>
</evidence>
<protein>
    <recommendedName>
        <fullName evidence="11">Trichome birefringence-like N-terminal domain-containing protein</fullName>
    </recommendedName>
</protein>
<evidence type="ECO:0000259" key="7">
    <source>
        <dbReference type="Pfam" id="PF13839"/>
    </source>
</evidence>
<reference evidence="9" key="1">
    <citation type="journal article" date="2023" name="bioRxiv">
        <title>Improved chromosome-level genome assembly for marigold (Tagetes erecta).</title>
        <authorList>
            <person name="Jiang F."/>
            <person name="Yuan L."/>
            <person name="Wang S."/>
            <person name="Wang H."/>
            <person name="Xu D."/>
            <person name="Wang A."/>
            <person name="Fan W."/>
        </authorList>
    </citation>
    <scope>NUCLEOTIDE SEQUENCE</scope>
    <source>
        <strain evidence="9">WSJ</strain>
        <tissue evidence="9">Leaf</tissue>
    </source>
</reference>
<feature type="domain" description="Trichome birefringence-like N-terminal" evidence="8">
    <location>
        <begin position="42"/>
        <end position="93"/>
    </location>
</feature>